<dbReference type="EMBL" id="QXIS01000032">
    <property type="protein sequence ID" value="RIE05809.1"/>
    <property type="molecule type" value="Genomic_DNA"/>
</dbReference>
<evidence type="ECO:0000256" key="3">
    <source>
        <dbReference type="ARBA" id="ARBA00022723"/>
    </source>
</evidence>
<dbReference type="GO" id="GO:0016787">
    <property type="term" value="F:hydrolase activity"/>
    <property type="evidence" value="ECO:0007669"/>
    <property type="project" value="UniProtKB-KW"/>
</dbReference>
<sequence>MPKQSVNTLASIYKGPVELLQRLIQFDTTNPPGNEAACIGFINNLLTDAGFETKVLARTPERPNLVARLHGQGEAPPLLLYGHVDVVTTASQIWQYPPFEGRVADGFVWGRGALDMKGGIAMMTAAFLRAKAENLHLPGDVVLTIVSDEEAGGDYGAKYLVENHADLFQGIRYAIGEFGGFTFYVGKQRFYPVMISEKQICWMKAIVRGQGGHGAMSVHGEAMAKLARMIQQLDRHHLPVHITPATRLMVGKMASALPMPTSLVLRQLLNPMLTDRVLNALGAKGQVFFPLLHNTVNVTVVRASDKVNVIPSEITVELDGRLLPGFKPDDMLTELHQIVGSEVELEVVRYDPGPSEPNMGLFGTLADVLRESDPEGTPTPYLMAAITDARFFSRLGIQTYGFLPMVLPADFNFIQTIHAANERIPVEALDFGTNAICKLLQRFT</sequence>
<protein>
    <submittedName>
        <fullName evidence="7">M20/M25/M40 family metallo-hydrolase</fullName>
    </submittedName>
</protein>
<dbReference type="Gene3D" id="1.10.150.900">
    <property type="match status" value="1"/>
</dbReference>
<dbReference type="InterPro" id="IPR001261">
    <property type="entry name" value="ArgE/DapE_CS"/>
</dbReference>
<name>A0A398CX20_9BACT</name>
<keyword evidence="4 7" id="KW-0378">Hydrolase</keyword>
<dbReference type="Gene3D" id="3.40.630.10">
    <property type="entry name" value="Zn peptidases"/>
    <property type="match status" value="1"/>
</dbReference>
<evidence type="ECO:0000259" key="6">
    <source>
        <dbReference type="Pfam" id="PF07687"/>
    </source>
</evidence>
<comment type="caution">
    <text evidence="7">The sequence shown here is derived from an EMBL/GenBank/DDBJ whole genome shotgun (WGS) entry which is preliminary data.</text>
</comment>
<dbReference type="Proteomes" id="UP000266328">
    <property type="component" value="Unassembled WGS sequence"/>
</dbReference>
<dbReference type="AlphaFoldDB" id="A0A398CX20"/>
<reference evidence="7 8" key="1">
    <citation type="submission" date="2018-09" db="EMBL/GenBank/DDBJ databases">
        <title>Discovery and Ecogenomic Context for Candidatus Cryosericales, a Global Caldiserica Order Active in Thawing Permafrost.</title>
        <authorList>
            <person name="Martinez M.A."/>
            <person name="Woodcroft B.J."/>
            <person name="Ignacio Espinoza J.C."/>
            <person name="Zayed A."/>
            <person name="Singleton C.M."/>
            <person name="Boyd J."/>
            <person name="Li Y.-F."/>
            <person name="Purvine S."/>
            <person name="Maughan H."/>
            <person name="Hodgkins S.B."/>
            <person name="Anderson D."/>
            <person name="Sederholm M."/>
            <person name="Temperton B."/>
            <person name="Saleska S.R."/>
            <person name="Tyson G.W."/>
            <person name="Rich V.I."/>
        </authorList>
    </citation>
    <scope>NUCLEOTIDE SEQUENCE [LARGE SCALE GENOMIC DNA]</scope>
    <source>
        <strain evidence="7 8">SMC7</strain>
    </source>
</reference>
<evidence type="ECO:0000256" key="5">
    <source>
        <dbReference type="ARBA" id="ARBA00022833"/>
    </source>
</evidence>
<dbReference type="SUPFAM" id="SSF53187">
    <property type="entry name" value="Zn-dependent exopeptidases"/>
    <property type="match status" value="1"/>
</dbReference>
<evidence type="ECO:0000256" key="1">
    <source>
        <dbReference type="ARBA" id="ARBA00001947"/>
    </source>
</evidence>
<evidence type="ECO:0000256" key="2">
    <source>
        <dbReference type="ARBA" id="ARBA00006247"/>
    </source>
</evidence>
<dbReference type="OrthoDB" id="9809784at2"/>
<dbReference type="Pfam" id="PF07687">
    <property type="entry name" value="M20_dimer"/>
    <property type="match status" value="1"/>
</dbReference>
<comment type="cofactor">
    <cofactor evidence="1">
        <name>Zn(2+)</name>
        <dbReference type="ChEBI" id="CHEBI:29105"/>
    </cofactor>
</comment>
<keyword evidence="8" id="KW-1185">Reference proteome</keyword>
<dbReference type="PANTHER" id="PTHR43808">
    <property type="entry name" value="ACETYLORNITHINE DEACETYLASE"/>
    <property type="match status" value="1"/>
</dbReference>
<keyword evidence="3" id="KW-0479">Metal-binding</keyword>
<evidence type="ECO:0000313" key="8">
    <source>
        <dbReference type="Proteomes" id="UP000266328"/>
    </source>
</evidence>
<proteinExistence type="inferred from homology"/>
<dbReference type="RefSeq" id="WP_119089304.1">
    <property type="nucleotide sequence ID" value="NZ_QXIS01000032.1"/>
</dbReference>
<dbReference type="InterPro" id="IPR011650">
    <property type="entry name" value="Peptidase_M20_dimer"/>
</dbReference>
<accession>A0A398CX20</accession>
<feature type="domain" description="Peptidase M20 dimerisation" evidence="6">
    <location>
        <begin position="196"/>
        <end position="342"/>
    </location>
</feature>
<dbReference type="GO" id="GO:0046872">
    <property type="term" value="F:metal ion binding"/>
    <property type="evidence" value="ECO:0007669"/>
    <property type="project" value="UniProtKB-KW"/>
</dbReference>
<dbReference type="PANTHER" id="PTHR43808:SF8">
    <property type="entry name" value="PEPTIDASE M20 DIMERISATION DOMAIN-CONTAINING PROTEIN"/>
    <property type="match status" value="1"/>
</dbReference>
<dbReference type="NCBIfam" id="NF005913">
    <property type="entry name" value="PRK07906.1"/>
    <property type="match status" value="1"/>
</dbReference>
<comment type="similarity">
    <text evidence="2">Belongs to the peptidase M20A family.</text>
</comment>
<dbReference type="InterPro" id="IPR036264">
    <property type="entry name" value="Bact_exopeptidase_dim_dom"/>
</dbReference>
<dbReference type="InterPro" id="IPR050072">
    <property type="entry name" value="Peptidase_M20A"/>
</dbReference>
<evidence type="ECO:0000256" key="4">
    <source>
        <dbReference type="ARBA" id="ARBA00022801"/>
    </source>
</evidence>
<gene>
    <name evidence="7" type="ORF">SMC7_05260</name>
</gene>
<organism evidence="7 8">
    <name type="scientific">Candidatus Cryosericum terrychapinii</name>
    <dbReference type="NCBI Taxonomy" id="2290919"/>
    <lineage>
        <taxon>Bacteria</taxon>
        <taxon>Pseudomonadati</taxon>
        <taxon>Caldisericota/Cryosericota group</taxon>
        <taxon>Candidatus Cryosericota</taxon>
        <taxon>Candidatus Cryosericia</taxon>
        <taxon>Candidatus Cryosericales</taxon>
        <taxon>Candidatus Cryosericaceae</taxon>
        <taxon>Candidatus Cryosericum</taxon>
    </lineage>
</organism>
<dbReference type="InterPro" id="IPR002933">
    <property type="entry name" value="Peptidase_M20"/>
</dbReference>
<dbReference type="Gene3D" id="3.30.70.360">
    <property type="match status" value="1"/>
</dbReference>
<dbReference type="PROSITE" id="PS00758">
    <property type="entry name" value="ARGE_DAPE_CPG2_1"/>
    <property type="match status" value="1"/>
</dbReference>
<keyword evidence="5" id="KW-0862">Zinc</keyword>
<evidence type="ECO:0000313" key="7">
    <source>
        <dbReference type="EMBL" id="RIE05809.1"/>
    </source>
</evidence>
<dbReference type="SUPFAM" id="SSF55031">
    <property type="entry name" value="Bacterial exopeptidase dimerisation domain"/>
    <property type="match status" value="1"/>
</dbReference>
<dbReference type="Pfam" id="PF01546">
    <property type="entry name" value="Peptidase_M20"/>
    <property type="match status" value="1"/>
</dbReference>